<keyword evidence="3" id="KW-1185">Reference proteome</keyword>
<sequence>MCCCRRLLFHLASSSLCTIDEKKSYVIPKVLSLHICQPTHPDIDSMKLNAANQRLVLCCLRYSKHSNSLLTLFSGFTLSACCPVLTHIHQAKRYNCSKFELKEEPTSMIFLPPKSCQNISLRTLRSHECQLLNFHRSINNFRYILNLTERKLLRKSVIFADFFEGMEEGYPRFDLRENPFSIVIMGHRFKHFLTYINLLSSPLNALIRHRGLHWVLSSFLVYRIMNKPKILIVGAGPSGIACATKLLDYGFENVVIVEAESRIGGRIHTIPFADNVIDLGAQWCHGEKDNIVYELAHKHNLLQSTGDVYESYQCIRSNREIVPENISQRLKDIVNDSLVTRQMELRNSNGSLGSYLTNKFYEALRRPENSDIDMAIAREFFDNYQKFESSVEASDTLDDVSGHGYLEYWECEGDILLNWKDKGYVEFLRLLMRTHEHNHEFGLLEERILLNHRVAHIDWNRYDSCVQIRCENGENFLADHVIITVSLGVLKEQHLRTFEPKLPLDKQRAIDGLAFGTVNKIFIEFPKPFWPKNWTGFTMLWREEDIGEIRGTARAWLEDVFGFYCDRNQPRLLSGWIIGANGRRMETLPKDEILDGCMYLFRKFLPWDIPEPCNFKTSTWYTNENFRGSYSFRSMHTEEVGTSARELAQPLYTVTTKPMLNGQSSTEPLFSQSRCDKPVVQFAGEATSDHYFSTVHGAVEAGWREAKRLAEFYDILNGARGKITRSHL</sequence>
<dbReference type="STRING" id="37001.A0A1A9WNE6"/>
<dbReference type="GO" id="GO:0046592">
    <property type="term" value="F:polyamine oxidase activity"/>
    <property type="evidence" value="ECO:0007669"/>
    <property type="project" value="TreeGrafter"/>
</dbReference>
<dbReference type="SUPFAM" id="SSF51905">
    <property type="entry name" value="FAD/NAD(P)-binding domain"/>
    <property type="match status" value="1"/>
</dbReference>
<dbReference type="InterPro" id="IPR036188">
    <property type="entry name" value="FAD/NAD-bd_sf"/>
</dbReference>
<dbReference type="Gene3D" id="3.90.660.10">
    <property type="match status" value="1"/>
</dbReference>
<feature type="domain" description="Amine oxidase" evidence="1">
    <location>
        <begin position="238"/>
        <end position="709"/>
    </location>
</feature>
<proteinExistence type="predicted"/>
<dbReference type="Proteomes" id="UP000091820">
    <property type="component" value="Unassembled WGS sequence"/>
</dbReference>
<reference evidence="2" key="2">
    <citation type="submission" date="2020-05" db="UniProtKB">
        <authorList>
            <consortium name="EnsemblMetazoa"/>
        </authorList>
    </citation>
    <scope>IDENTIFICATION</scope>
    <source>
        <strain evidence="2">IAEA</strain>
    </source>
</reference>
<dbReference type="InterPro" id="IPR002937">
    <property type="entry name" value="Amino_oxidase"/>
</dbReference>
<dbReference type="PRINTS" id="PR00419">
    <property type="entry name" value="ADXRDTASE"/>
</dbReference>
<dbReference type="PANTHER" id="PTHR10742">
    <property type="entry name" value="FLAVIN MONOAMINE OXIDASE"/>
    <property type="match status" value="1"/>
</dbReference>
<organism evidence="2 3">
    <name type="scientific">Glossina brevipalpis</name>
    <dbReference type="NCBI Taxonomy" id="37001"/>
    <lineage>
        <taxon>Eukaryota</taxon>
        <taxon>Metazoa</taxon>
        <taxon>Ecdysozoa</taxon>
        <taxon>Arthropoda</taxon>
        <taxon>Hexapoda</taxon>
        <taxon>Insecta</taxon>
        <taxon>Pterygota</taxon>
        <taxon>Neoptera</taxon>
        <taxon>Endopterygota</taxon>
        <taxon>Diptera</taxon>
        <taxon>Brachycera</taxon>
        <taxon>Muscomorpha</taxon>
        <taxon>Hippoboscoidea</taxon>
        <taxon>Glossinidae</taxon>
        <taxon>Glossina</taxon>
    </lineage>
</organism>
<protein>
    <recommendedName>
        <fullName evidence="1">Amine oxidase domain-containing protein</fullName>
    </recommendedName>
</protein>
<evidence type="ECO:0000313" key="2">
    <source>
        <dbReference type="EnsemblMetazoa" id="GBRI026011-PA"/>
    </source>
</evidence>
<dbReference type="EnsemblMetazoa" id="GBRI026011-RA">
    <property type="protein sequence ID" value="GBRI026011-PA"/>
    <property type="gene ID" value="GBRI026011"/>
</dbReference>
<dbReference type="VEuPathDB" id="VectorBase:GBRI026011"/>
<accession>A0A1A9WNE6</accession>
<dbReference type="SUPFAM" id="SSF54373">
    <property type="entry name" value="FAD-linked reductases, C-terminal domain"/>
    <property type="match status" value="1"/>
</dbReference>
<name>A0A1A9WNE6_9MUSC</name>
<dbReference type="Pfam" id="PF01593">
    <property type="entry name" value="Amino_oxidase"/>
    <property type="match status" value="1"/>
</dbReference>
<dbReference type="InterPro" id="IPR050281">
    <property type="entry name" value="Flavin_monoamine_oxidase"/>
</dbReference>
<dbReference type="PANTHER" id="PTHR10742:SF398">
    <property type="entry name" value="AMINE OXIDASE DOMAIN-CONTAINING PROTEIN-RELATED"/>
    <property type="match status" value="1"/>
</dbReference>
<evidence type="ECO:0000313" key="3">
    <source>
        <dbReference type="Proteomes" id="UP000091820"/>
    </source>
</evidence>
<reference evidence="3" key="1">
    <citation type="submission" date="2014-03" db="EMBL/GenBank/DDBJ databases">
        <authorList>
            <person name="Aksoy S."/>
            <person name="Warren W."/>
            <person name="Wilson R.K."/>
        </authorList>
    </citation>
    <scope>NUCLEOTIDE SEQUENCE [LARGE SCALE GENOMIC DNA]</scope>
    <source>
        <strain evidence="3">IAEA</strain>
    </source>
</reference>
<evidence type="ECO:0000259" key="1">
    <source>
        <dbReference type="Pfam" id="PF01593"/>
    </source>
</evidence>
<dbReference type="AlphaFoldDB" id="A0A1A9WNE6"/>
<dbReference type="Gene3D" id="3.50.50.60">
    <property type="entry name" value="FAD/NAD(P)-binding domain"/>
    <property type="match status" value="1"/>
</dbReference>